<proteinExistence type="predicted"/>
<evidence type="ECO:0000313" key="2">
    <source>
        <dbReference type="EMBL" id="CBN75004.1"/>
    </source>
</evidence>
<dbReference type="EMBL" id="FN649741">
    <property type="protein sequence ID" value="CBN75004.1"/>
    <property type="molecule type" value="Genomic_DNA"/>
</dbReference>
<dbReference type="EMBL" id="FN648863">
    <property type="protein sequence ID" value="CBN75004.1"/>
    <property type="molecule type" value="Genomic_DNA"/>
</dbReference>
<feature type="region of interest" description="Disordered" evidence="1">
    <location>
        <begin position="795"/>
        <end position="830"/>
    </location>
</feature>
<dbReference type="OrthoDB" id="10370711at2759"/>
<feature type="compositionally biased region" description="Basic and acidic residues" evidence="1">
    <location>
        <begin position="438"/>
        <end position="448"/>
    </location>
</feature>
<name>D8LR99_ECTSI</name>
<evidence type="ECO:0000256" key="1">
    <source>
        <dbReference type="SAM" id="MobiDB-lite"/>
    </source>
</evidence>
<feature type="region of interest" description="Disordered" evidence="1">
    <location>
        <begin position="329"/>
        <end position="360"/>
    </location>
</feature>
<organism evidence="2 3">
    <name type="scientific">Ectocarpus siliculosus</name>
    <name type="common">Brown alga</name>
    <name type="synonym">Conferva siliculosa</name>
    <dbReference type="NCBI Taxonomy" id="2880"/>
    <lineage>
        <taxon>Eukaryota</taxon>
        <taxon>Sar</taxon>
        <taxon>Stramenopiles</taxon>
        <taxon>Ochrophyta</taxon>
        <taxon>PX clade</taxon>
        <taxon>Phaeophyceae</taxon>
        <taxon>Ectocarpales</taxon>
        <taxon>Ectocarpaceae</taxon>
        <taxon>Ectocarpus</taxon>
    </lineage>
</organism>
<sequence>MHVALDQLESLWPPYRGAVLLGAARESQRRACNTGVAVSAGHVALSLDVYPASPPAGAATRAAAGSTNTEGNRHAGDGVLSSANTETTPAGADTYASASAGPVGPSPPPLRLTVLLDAVPASAPTPGTHQMARFLTKVLARKAPLGADGAAAGSARKGERLLGEDVPEMLVVEHLDEVVCSEFVRCDRRSGPSATKHGGDGSTKSNSKGCNNGLVYACIEASGLLRLWEWGGDASGLWSWRYLNSCNICACREDPIGCRVLTAAIVPDPVDGEGNRSSNRRNRLVWEQEDSGEGAGLGLASTPSTDPRSSRRVWSRRVSFDLAEGSISGGNLGSAHQQQPQHAAEEGTGAGFGSGDASNRTVGSRSEISLAFSACLLPKGIDELLCSRLGVWMPTGPRVYLNHFPTGRLHCFVLPGLRDGGTGRSDACANARQGGGLDNRRDAHRGGDADGSGTFTESESGPGFGESALREGGGRGATNSDDEATAEDFAEKASSPASSPRCLLAVHEPTGDLMLYDHHPCATVRVLSLPPGSGGLKLRVQCTLDIPPVLESPPHSFSVRSNVAVFCGGGVCSMYDLCTGYFLGTADIPRCSACAAGRRHRSKTCGAVSPSPALSCSCGRRQGLSATELLDSRLAASTSPRLWASETRGHLTGILTATQVLRLKLPRMEECLRTIFGPSRRGNSRPPPAPRILRYLREYRRLVDGSASNSWPTSLLPELLRLVQQGNSADATPTSSQATLGAQMMGLIGHTLAGEERGRSDVAAVAETAAANNPKGAPVPPWLLLAMVSAAQNRGRERGSPYTAEGGGIHGVPRSGGGDPATAATEEGLRNSLERRVSESLRSLSSVRALLQDPVGSARQHVGDGRVGALRSAADDEAAIKLAALTADVDPATALFEGTLREWLASRRRGKGEGLSFKGGPRPAEGSVLRGEQRPSGIDLGRAEAAGAGESRTVLDGAMALAFRCEAADDKEATEIPFLRSLLEGLGGAQDPGQSPGGLGGAAGGGNGPARYGGNGAVKASPSSASSTFLCLQLVGDDKSPLFEVACRALFRLLPRELPRFIERLARFRSYADEIKRRGAGETEAALQDSEDNASDSGGRVGRPPTRASSGAGTSRERSPEQAAPAPASPDPSYSGAADDSTHPVTAPADAAVSHHQPPGEERSYGAPPVATAYFSRALACLPPAVEDDRGDGAGSQRRRARLSLLLGARKFTEACRLLRHRAWGCFGGAGAGAGSSGKRGSWRGDRGAAEAWGANMRLLNELNRAAAAAATIDKADDAAAAAAVAAGESVGDMTVSVSRAAAAETAGNGSVALQFRLAFEDTLAETILEDSPERMKEVMLCRPSGLTPVRVVRMVRRAAEAWVASPTAVVADGGVGGGGDDSEANQSPRCGSTQTLKMCLLLLLEDDTRLAVGGV</sequence>
<protein>
    <submittedName>
        <fullName evidence="2">Uncharacterized protein</fullName>
    </submittedName>
</protein>
<feature type="region of interest" description="Disordered" evidence="1">
    <location>
        <begin position="1078"/>
        <end position="1167"/>
    </location>
</feature>
<feature type="compositionally biased region" description="Low complexity" evidence="1">
    <location>
        <begin position="1121"/>
        <end position="1139"/>
    </location>
</feature>
<accession>D8LR99</accession>
<reference evidence="2 3" key="1">
    <citation type="journal article" date="2010" name="Nature">
        <title>The Ectocarpus genome and the independent evolution of multicellularity in brown algae.</title>
        <authorList>
            <person name="Cock J.M."/>
            <person name="Sterck L."/>
            <person name="Rouze P."/>
            <person name="Scornet D."/>
            <person name="Allen A.E."/>
            <person name="Amoutzias G."/>
            <person name="Anthouard V."/>
            <person name="Artiguenave F."/>
            <person name="Aury J.M."/>
            <person name="Badger J.H."/>
            <person name="Beszteri B."/>
            <person name="Billiau K."/>
            <person name="Bonnet E."/>
            <person name="Bothwell J.H."/>
            <person name="Bowler C."/>
            <person name="Boyen C."/>
            <person name="Brownlee C."/>
            <person name="Carrano C.J."/>
            <person name="Charrier B."/>
            <person name="Cho G.Y."/>
            <person name="Coelho S.M."/>
            <person name="Collen J."/>
            <person name="Corre E."/>
            <person name="Da Silva C."/>
            <person name="Delage L."/>
            <person name="Delaroque N."/>
            <person name="Dittami S.M."/>
            <person name="Doulbeau S."/>
            <person name="Elias M."/>
            <person name="Farnham G."/>
            <person name="Gachon C.M."/>
            <person name="Gschloessl B."/>
            <person name="Heesch S."/>
            <person name="Jabbari K."/>
            <person name="Jubin C."/>
            <person name="Kawai H."/>
            <person name="Kimura K."/>
            <person name="Kloareg B."/>
            <person name="Kupper F.C."/>
            <person name="Lang D."/>
            <person name="Le Bail A."/>
            <person name="Leblanc C."/>
            <person name="Lerouge P."/>
            <person name="Lohr M."/>
            <person name="Lopez P.J."/>
            <person name="Martens C."/>
            <person name="Maumus F."/>
            <person name="Michel G."/>
            <person name="Miranda-Saavedra D."/>
            <person name="Morales J."/>
            <person name="Moreau H."/>
            <person name="Motomura T."/>
            <person name="Nagasato C."/>
            <person name="Napoli C.A."/>
            <person name="Nelson D.R."/>
            <person name="Nyvall-Collen P."/>
            <person name="Peters A.F."/>
            <person name="Pommier C."/>
            <person name="Potin P."/>
            <person name="Poulain J."/>
            <person name="Quesneville H."/>
            <person name="Read B."/>
            <person name="Rensing S.A."/>
            <person name="Ritter A."/>
            <person name="Rousvoal S."/>
            <person name="Samanta M."/>
            <person name="Samson G."/>
            <person name="Schroeder D.C."/>
            <person name="Segurens B."/>
            <person name="Strittmatter M."/>
            <person name="Tonon T."/>
            <person name="Tregear J.W."/>
            <person name="Valentin K."/>
            <person name="von Dassow P."/>
            <person name="Yamagishi T."/>
            <person name="Van de Peer Y."/>
            <person name="Wincker P."/>
        </authorList>
    </citation>
    <scope>NUCLEOTIDE SEQUENCE [LARGE SCALE GENOMIC DNA]</scope>
    <source>
        <strain evidence="3">Ec32 / CCAP1310/4</strain>
    </source>
</reference>
<feature type="region of interest" description="Disordered" evidence="1">
    <location>
        <begin position="290"/>
        <end position="312"/>
    </location>
</feature>
<feature type="region of interest" description="Disordered" evidence="1">
    <location>
        <begin position="911"/>
        <end position="938"/>
    </location>
</feature>
<feature type="compositionally biased region" description="Low complexity" evidence="1">
    <location>
        <begin position="56"/>
        <end position="67"/>
    </location>
</feature>
<dbReference type="Proteomes" id="UP000002630">
    <property type="component" value="Linkage Group LG16"/>
</dbReference>
<gene>
    <name evidence="2" type="ORF">Esi_0064_0046</name>
</gene>
<keyword evidence="3" id="KW-1185">Reference proteome</keyword>
<evidence type="ECO:0000313" key="3">
    <source>
        <dbReference type="Proteomes" id="UP000002630"/>
    </source>
</evidence>
<feature type="compositionally biased region" description="Gly residues" evidence="1">
    <location>
        <begin position="805"/>
        <end position="819"/>
    </location>
</feature>
<feature type="region of interest" description="Disordered" evidence="1">
    <location>
        <begin position="987"/>
        <end position="1006"/>
    </location>
</feature>
<feature type="region of interest" description="Disordered" evidence="1">
    <location>
        <begin position="425"/>
        <end position="494"/>
    </location>
</feature>
<dbReference type="InParanoid" id="D8LR99"/>
<feature type="region of interest" description="Disordered" evidence="1">
    <location>
        <begin position="56"/>
        <end position="104"/>
    </location>
</feature>